<accession>A0A1S8B4M2</accession>
<dbReference type="Proteomes" id="UP000190776">
    <property type="component" value="Unassembled WGS sequence"/>
</dbReference>
<feature type="chain" id="PRO_5013159472" description="DUF7732 domain-containing protein" evidence="2">
    <location>
        <begin position="20"/>
        <end position="287"/>
    </location>
</feature>
<keyword evidence="2" id="KW-0732">Signal</keyword>
<dbReference type="AlphaFoldDB" id="A0A1S8B4M2"/>
<dbReference type="PANTHER" id="PTHR42091:SF1">
    <property type="entry name" value="CONSERVED GLYCINE-RICH PROTEIN (AFU_ORTHOLOGUE AFUA_7G02440)"/>
    <property type="match status" value="1"/>
</dbReference>
<dbReference type="OrthoDB" id="5425547at2759"/>
<dbReference type="STRING" id="420778.A0A1S8B4M2"/>
<evidence type="ECO:0000259" key="3">
    <source>
        <dbReference type="Pfam" id="PF24866"/>
    </source>
</evidence>
<sequence>MRLLHTVVAFYAGASAVSALSIPRDVSALAVRATDDISTIGARAASLFDSKALEKRKGGGGRGGGSSSGSSSSGSGAHVGRSGGSSSSSGSSSSGRTSSSSNTGGRTSSGSGTRPAYGGGAYYGGGSSVPYSAGKASPRGISPFLFPLAALAFLPAIWLASSAYGAYGYHYNHPYSFRNTSDPNNNGTNTTLPVECYCQKYTTCGCDDNNDTAYYASLVGNGSYDSLNKSLVTVARVNGTDTLLINGVLPNGTTASGGSDSAAPPAMAKFGGWWAFITLTVYAVCFL</sequence>
<organism evidence="4 5">
    <name type="scientific">Diplodia seriata</name>
    <dbReference type="NCBI Taxonomy" id="420778"/>
    <lineage>
        <taxon>Eukaryota</taxon>
        <taxon>Fungi</taxon>
        <taxon>Dikarya</taxon>
        <taxon>Ascomycota</taxon>
        <taxon>Pezizomycotina</taxon>
        <taxon>Dothideomycetes</taxon>
        <taxon>Dothideomycetes incertae sedis</taxon>
        <taxon>Botryosphaeriales</taxon>
        <taxon>Botryosphaeriaceae</taxon>
        <taxon>Diplodia</taxon>
    </lineage>
</organism>
<evidence type="ECO:0000313" key="5">
    <source>
        <dbReference type="Proteomes" id="UP000190776"/>
    </source>
</evidence>
<proteinExistence type="predicted"/>
<feature type="region of interest" description="Disordered" evidence="1">
    <location>
        <begin position="55"/>
        <end position="115"/>
    </location>
</feature>
<evidence type="ECO:0000313" key="4">
    <source>
        <dbReference type="EMBL" id="OMP82429.1"/>
    </source>
</evidence>
<protein>
    <recommendedName>
        <fullName evidence="3">DUF7732 domain-containing protein</fullName>
    </recommendedName>
</protein>
<reference evidence="4 5" key="1">
    <citation type="submission" date="2017-01" db="EMBL/GenBank/DDBJ databases">
        <title>Draft genome sequence of Diplodia seriata F98.1, a fungal species involved in grapevine trunk diseases.</title>
        <authorList>
            <person name="Robert-Siegwald G."/>
            <person name="Vallet J."/>
            <person name="Abou-Mansour E."/>
            <person name="Xu J."/>
            <person name="Rey P."/>
            <person name="Bertsch C."/>
            <person name="Rego C."/>
            <person name="Larignon P."/>
            <person name="Fontaine F."/>
            <person name="Lebrun M.-H."/>
        </authorList>
    </citation>
    <scope>NUCLEOTIDE SEQUENCE [LARGE SCALE GENOMIC DNA]</scope>
    <source>
        <strain evidence="4 5">F98.1</strain>
    </source>
</reference>
<evidence type="ECO:0000256" key="1">
    <source>
        <dbReference type="SAM" id="MobiDB-lite"/>
    </source>
</evidence>
<evidence type="ECO:0000256" key="2">
    <source>
        <dbReference type="SAM" id="SignalP"/>
    </source>
</evidence>
<dbReference type="Pfam" id="PF24866">
    <property type="entry name" value="DUF7732"/>
    <property type="match status" value="1"/>
</dbReference>
<dbReference type="PANTHER" id="PTHR42091">
    <property type="entry name" value="CONSERVED GLYCINE-RICH PROTEIN (AFU_ORTHOLOGUE AFUA_7G02440)"/>
    <property type="match status" value="1"/>
</dbReference>
<dbReference type="EMBL" id="MSZU01000114">
    <property type="protein sequence ID" value="OMP82429.1"/>
    <property type="molecule type" value="Genomic_DNA"/>
</dbReference>
<name>A0A1S8B4M2_9PEZI</name>
<feature type="compositionally biased region" description="Low complexity" evidence="1">
    <location>
        <begin position="68"/>
        <end position="115"/>
    </location>
</feature>
<feature type="domain" description="DUF7732" evidence="3">
    <location>
        <begin position="122"/>
        <end position="253"/>
    </location>
</feature>
<comment type="caution">
    <text evidence="4">The sequence shown here is derived from an EMBL/GenBank/DDBJ whole genome shotgun (WGS) entry which is preliminary data.</text>
</comment>
<dbReference type="InterPro" id="IPR056634">
    <property type="entry name" value="DUF7732"/>
</dbReference>
<feature type="signal peptide" evidence="2">
    <location>
        <begin position="1"/>
        <end position="19"/>
    </location>
</feature>
<gene>
    <name evidence="4" type="ORF">BK809_0006739</name>
</gene>